<dbReference type="NCBIfam" id="TIGR01557">
    <property type="entry name" value="myb_SHAQKYF"/>
    <property type="match status" value="1"/>
</dbReference>
<evidence type="ECO:0000256" key="2">
    <source>
        <dbReference type="ARBA" id="ARBA00023015"/>
    </source>
</evidence>
<protein>
    <submittedName>
        <fullName evidence="9">Uncharacterized protein</fullName>
    </submittedName>
</protein>
<dbReference type="PROSITE" id="PS51294">
    <property type="entry name" value="HTH_MYB"/>
    <property type="match status" value="1"/>
</dbReference>
<dbReference type="GO" id="GO:0009739">
    <property type="term" value="P:response to gibberellin"/>
    <property type="evidence" value="ECO:0007669"/>
    <property type="project" value="TreeGrafter"/>
</dbReference>
<evidence type="ECO:0000256" key="4">
    <source>
        <dbReference type="ARBA" id="ARBA00023163"/>
    </source>
</evidence>
<sequence length="501" mass="52544">MAAQPVQSYGNVSSESESEAEHSVQRKERKRGNAWSTAEHGRFLVGLRKLGKGDWRGIAKHYVPSRTSTQVASHAQKYFLRQLNLQSRKRRSSLFDMAPDPDSDAATSVEPSPEPAARPQGSELDGTAAGSRTSSFEQAPQAARDMDGAQTHFPGQEPQVTLMQQLMHAAAAGMGPPIMAPMGRALAGIPGQQQGYNPFLPFGGFGPAQGMPPQVAQAIMQQQAAAAMFGAGQPGMPGFGTGPPPDMDPATAMRSIQFAQAMAANAAMMGFQNGGGMSFNGGAPFQGAPRQMPFGQAGFSGPPSPGNMSAVGSVANGALDPESLQQGGNPRADSPSSDSVDGLDCLEQCTFDEQMWRQQDGRQLGTGEAKPAANSSMGVYAVPEQQPEGPLGIENAKSGSKEGSEKHSGHGRLYRPQATLARPPASGVPSGKMFARPDNPIKAGGHSSGSLPFSMMEPSQDGLSNSKRSTSDRLSLGRLSGSQGQQSPFKLVEPVREVEQQ</sequence>
<organism evidence="9 10">
    <name type="scientific">Coccomyxa viridis</name>
    <dbReference type="NCBI Taxonomy" id="1274662"/>
    <lineage>
        <taxon>Eukaryota</taxon>
        <taxon>Viridiplantae</taxon>
        <taxon>Chlorophyta</taxon>
        <taxon>core chlorophytes</taxon>
        <taxon>Trebouxiophyceae</taxon>
        <taxon>Trebouxiophyceae incertae sedis</taxon>
        <taxon>Coccomyxaceae</taxon>
        <taxon>Coccomyxa</taxon>
    </lineage>
</organism>
<feature type="compositionally biased region" description="Polar residues" evidence="6">
    <location>
        <begin position="1"/>
        <end position="12"/>
    </location>
</feature>
<dbReference type="FunFam" id="1.10.10.60:FF:000009">
    <property type="entry name" value="transcription factor MYB1R1"/>
    <property type="match status" value="1"/>
</dbReference>
<dbReference type="PANTHER" id="PTHR44191">
    <property type="entry name" value="TRANSCRIPTION FACTOR KUA1"/>
    <property type="match status" value="1"/>
</dbReference>
<dbReference type="PANTHER" id="PTHR44191:SF62">
    <property type="entry name" value="OS04G0341900 PROTEIN"/>
    <property type="match status" value="1"/>
</dbReference>
<dbReference type="InterPro" id="IPR001005">
    <property type="entry name" value="SANT/Myb"/>
</dbReference>
<gene>
    <name evidence="9" type="ORF">CVIRNUC_006318</name>
</gene>
<feature type="compositionally biased region" description="Polar residues" evidence="6">
    <location>
        <begin position="323"/>
        <end position="339"/>
    </location>
</feature>
<feature type="region of interest" description="Disordered" evidence="6">
    <location>
        <begin position="296"/>
        <end position="343"/>
    </location>
</feature>
<dbReference type="GO" id="GO:0006355">
    <property type="term" value="P:regulation of DNA-templated transcription"/>
    <property type="evidence" value="ECO:0007669"/>
    <property type="project" value="UniProtKB-ARBA"/>
</dbReference>
<dbReference type="CDD" id="cd00167">
    <property type="entry name" value="SANT"/>
    <property type="match status" value="1"/>
</dbReference>
<dbReference type="InterPro" id="IPR017930">
    <property type="entry name" value="Myb_dom"/>
</dbReference>
<feature type="domain" description="HTH myb-type" evidence="8">
    <location>
        <begin position="27"/>
        <end position="83"/>
    </location>
</feature>
<keyword evidence="10" id="KW-1185">Reference proteome</keyword>
<evidence type="ECO:0000313" key="10">
    <source>
        <dbReference type="Proteomes" id="UP001314263"/>
    </source>
</evidence>
<feature type="region of interest" description="Disordered" evidence="6">
    <location>
        <begin position="363"/>
        <end position="501"/>
    </location>
</feature>
<dbReference type="GO" id="GO:0003677">
    <property type="term" value="F:DNA binding"/>
    <property type="evidence" value="ECO:0007669"/>
    <property type="project" value="UniProtKB-KW"/>
</dbReference>
<feature type="region of interest" description="Disordered" evidence="6">
    <location>
        <begin position="1"/>
        <end position="38"/>
    </location>
</feature>
<accession>A0AAV1I6Z0</accession>
<name>A0AAV1I6Z0_9CHLO</name>
<evidence type="ECO:0000259" key="7">
    <source>
        <dbReference type="PROSITE" id="PS50090"/>
    </source>
</evidence>
<evidence type="ECO:0000256" key="1">
    <source>
        <dbReference type="ARBA" id="ARBA00004123"/>
    </source>
</evidence>
<evidence type="ECO:0000256" key="3">
    <source>
        <dbReference type="ARBA" id="ARBA00023125"/>
    </source>
</evidence>
<keyword evidence="5" id="KW-0539">Nucleus</keyword>
<dbReference type="Gene3D" id="1.10.10.60">
    <property type="entry name" value="Homeodomain-like"/>
    <property type="match status" value="1"/>
</dbReference>
<dbReference type="Proteomes" id="UP001314263">
    <property type="component" value="Unassembled WGS sequence"/>
</dbReference>
<dbReference type="EMBL" id="CAUYUE010000008">
    <property type="protein sequence ID" value="CAK0783123.1"/>
    <property type="molecule type" value="Genomic_DNA"/>
</dbReference>
<keyword evidence="3" id="KW-0238">DNA-binding</keyword>
<feature type="compositionally biased region" description="Low complexity" evidence="6">
    <location>
        <begin position="472"/>
        <end position="487"/>
    </location>
</feature>
<dbReference type="GO" id="GO:0009723">
    <property type="term" value="P:response to ethylene"/>
    <property type="evidence" value="ECO:0007669"/>
    <property type="project" value="TreeGrafter"/>
</dbReference>
<comment type="caution">
    <text evidence="9">The sequence shown here is derived from an EMBL/GenBank/DDBJ whole genome shotgun (WGS) entry which is preliminary data.</text>
</comment>
<reference evidence="9 10" key="1">
    <citation type="submission" date="2023-10" db="EMBL/GenBank/DDBJ databases">
        <authorList>
            <person name="Maclean D."/>
            <person name="Macfadyen A."/>
        </authorList>
    </citation>
    <scope>NUCLEOTIDE SEQUENCE [LARGE SCALE GENOMIC DNA]</scope>
</reference>
<proteinExistence type="predicted"/>
<dbReference type="AlphaFoldDB" id="A0AAV1I6Z0"/>
<evidence type="ECO:0000256" key="5">
    <source>
        <dbReference type="ARBA" id="ARBA00023242"/>
    </source>
</evidence>
<dbReference type="InterPro" id="IPR006447">
    <property type="entry name" value="Myb_dom_plants"/>
</dbReference>
<keyword evidence="4" id="KW-0804">Transcription</keyword>
<dbReference type="SUPFAM" id="SSF46689">
    <property type="entry name" value="Homeodomain-like"/>
    <property type="match status" value="1"/>
</dbReference>
<comment type="subcellular location">
    <subcellularLocation>
        <location evidence="1">Nucleus</location>
    </subcellularLocation>
</comment>
<dbReference type="InterPro" id="IPR052245">
    <property type="entry name" value="Plant_Stress_Dev_TF"/>
</dbReference>
<dbReference type="PROSITE" id="PS50090">
    <property type="entry name" value="MYB_LIKE"/>
    <property type="match status" value="1"/>
</dbReference>
<evidence type="ECO:0000256" key="6">
    <source>
        <dbReference type="SAM" id="MobiDB-lite"/>
    </source>
</evidence>
<dbReference type="GO" id="GO:0005634">
    <property type="term" value="C:nucleus"/>
    <property type="evidence" value="ECO:0007669"/>
    <property type="project" value="UniProtKB-SubCell"/>
</dbReference>
<dbReference type="Pfam" id="PF00249">
    <property type="entry name" value="Myb_DNA-binding"/>
    <property type="match status" value="1"/>
</dbReference>
<evidence type="ECO:0000313" key="9">
    <source>
        <dbReference type="EMBL" id="CAK0783123.1"/>
    </source>
</evidence>
<feature type="region of interest" description="Disordered" evidence="6">
    <location>
        <begin position="94"/>
        <end position="154"/>
    </location>
</feature>
<dbReference type="InterPro" id="IPR009057">
    <property type="entry name" value="Homeodomain-like_sf"/>
</dbReference>
<dbReference type="SMART" id="SM00717">
    <property type="entry name" value="SANT"/>
    <property type="match status" value="1"/>
</dbReference>
<evidence type="ECO:0000259" key="8">
    <source>
        <dbReference type="PROSITE" id="PS51294"/>
    </source>
</evidence>
<keyword evidence="2" id="KW-0805">Transcription regulation</keyword>
<feature type="compositionally biased region" description="Basic and acidic residues" evidence="6">
    <location>
        <begin position="399"/>
        <end position="408"/>
    </location>
</feature>
<feature type="domain" description="Myb-like" evidence="7">
    <location>
        <begin position="27"/>
        <end position="79"/>
    </location>
</feature>